<dbReference type="InterPro" id="IPR023404">
    <property type="entry name" value="rSAM_horseshoe"/>
</dbReference>
<dbReference type="SFLD" id="SFLDS00029">
    <property type="entry name" value="Radical_SAM"/>
    <property type="match status" value="1"/>
</dbReference>
<dbReference type="InterPro" id="IPR020612">
    <property type="entry name" value="Methylthiotransferase_CS"/>
</dbReference>
<comment type="cofactor">
    <cofactor evidence="1">
        <name>[4Fe-4S] cluster</name>
        <dbReference type="ChEBI" id="CHEBI:49883"/>
    </cofactor>
</comment>
<dbReference type="Pfam" id="PF04055">
    <property type="entry name" value="Radical_SAM"/>
    <property type="match status" value="1"/>
</dbReference>
<dbReference type="InterPro" id="IPR005839">
    <property type="entry name" value="Methylthiotransferase"/>
</dbReference>
<name>A0A1E5QAZ5_9PROT</name>
<evidence type="ECO:0000256" key="1">
    <source>
        <dbReference type="ARBA" id="ARBA00001966"/>
    </source>
</evidence>
<gene>
    <name evidence="10" type="ORF">BEN30_03540</name>
</gene>
<comment type="caution">
    <text evidence="10">The sequence shown here is derived from an EMBL/GenBank/DDBJ whole genome shotgun (WGS) entry which is preliminary data.</text>
</comment>
<dbReference type="NCBIfam" id="TIGR01579">
    <property type="entry name" value="MiaB-like-C"/>
    <property type="match status" value="1"/>
</dbReference>
<dbReference type="InterPro" id="IPR013848">
    <property type="entry name" value="Methylthiotransferase_N"/>
</dbReference>
<dbReference type="Gene3D" id="3.80.30.20">
    <property type="entry name" value="tm_1862 like domain"/>
    <property type="match status" value="1"/>
</dbReference>
<dbReference type="Pfam" id="PF00919">
    <property type="entry name" value="UPF0004"/>
    <property type="match status" value="1"/>
</dbReference>
<organism evidence="10 11">
    <name type="scientific">Magnetovibrio blakemorei</name>
    <dbReference type="NCBI Taxonomy" id="28181"/>
    <lineage>
        <taxon>Bacteria</taxon>
        <taxon>Pseudomonadati</taxon>
        <taxon>Pseudomonadota</taxon>
        <taxon>Alphaproteobacteria</taxon>
        <taxon>Rhodospirillales</taxon>
        <taxon>Magnetovibrionaceae</taxon>
        <taxon>Magnetovibrio</taxon>
    </lineage>
</organism>
<dbReference type="PROSITE" id="PS51918">
    <property type="entry name" value="RADICAL_SAM"/>
    <property type="match status" value="1"/>
</dbReference>
<dbReference type="NCBIfam" id="TIGR00089">
    <property type="entry name" value="MiaB/RimO family radical SAM methylthiotransferase"/>
    <property type="match status" value="1"/>
</dbReference>
<evidence type="ECO:0000313" key="11">
    <source>
        <dbReference type="Proteomes" id="UP000095347"/>
    </source>
</evidence>
<evidence type="ECO:0000259" key="9">
    <source>
        <dbReference type="PROSITE" id="PS51918"/>
    </source>
</evidence>
<dbReference type="GO" id="GO:0035598">
    <property type="term" value="F:tRNA (N(6)-L-threonylcarbamoyladenosine(37)-C(2))-methylthiotransferase activity"/>
    <property type="evidence" value="ECO:0007669"/>
    <property type="project" value="TreeGrafter"/>
</dbReference>
<keyword evidence="5" id="KW-0479">Metal-binding</keyword>
<keyword evidence="2" id="KW-0004">4Fe-4S</keyword>
<dbReference type="GO" id="GO:0046872">
    <property type="term" value="F:metal ion binding"/>
    <property type="evidence" value="ECO:0007669"/>
    <property type="project" value="UniProtKB-KW"/>
</dbReference>
<feature type="domain" description="MTTase N-terminal" evidence="8">
    <location>
        <begin position="2"/>
        <end position="106"/>
    </location>
</feature>
<dbReference type="PANTHER" id="PTHR11918">
    <property type="entry name" value="RADICAL SAM PROTEINS"/>
    <property type="match status" value="1"/>
</dbReference>
<sequence length="427" mass="46062">MKDTNIITLGCRLNTLESEVMRDEMAKAGVTDAVIINTCAVTAEAERQARQTIRRIKRERPTARIIVTGCAAQLDPAKFASMAEVDRVVGNAEKLNGAQLLGFGQNDPSSIVVSDIQEVKETAGHLVSGLDGRTRAFVMVQQGCDNDCTFCIIPAARGPNRSVPLDAIVAQVHKLVAAGHLEVVLTGVDIAAYGSDLGLCDDHGTGLTTIVRAILAGVPDLARLRLSSLDPARLNDGFFELLKTEPRLMPHLHLSLQAGEDLVLKRMKRRHSIADIRLIVERALSARPGLVFGADLIAGFPTESETMFETTVRNVQDLGLHYLHVFPYSSRPGTPAERMPQVPGDVAKARAKRLREVGDANLARHLETLRGTTQTVLVEKADFARTETFAPVRLTTPATPGNLIQVTITGHQDGELLAASSSVQAAE</sequence>
<keyword evidence="3 10" id="KW-0808">Transferase</keyword>
<dbReference type="AlphaFoldDB" id="A0A1E5QAZ5"/>
<dbReference type="SMART" id="SM00729">
    <property type="entry name" value="Elp3"/>
    <property type="match status" value="1"/>
</dbReference>
<evidence type="ECO:0000256" key="7">
    <source>
        <dbReference type="ARBA" id="ARBA00023014"/>
    </source>
</evidence>
<evidence type="ECO:0000259" key="8">
    <source>
        <dbReference type="PROSITE" id="PS51449"/>
    </source>
</evidence>
<evidence type="ECO:0000256" key="2">
    <source>
        <dbReference type="ARBA" id="ARBA00022485"/>
    </source>
</evidence>
<feature type="domain" description="Radical SAM core" evidence="9">
    <location>
        <begin position="130"/>
        <end position="364"/>
    </location>
</feature>
<proteinExistence type="predicted"/>
<dbReference type="RefSeq" id="WP_069956644.1">
    <property type="nucleotide sequence ID" value="NZ_MCGG01000008.1"/>
</dbReference>
<dbReference type="InterPro" id="IPR058240">
    <property type="entry name" value="rSAM_sf"/>
</dbReference>
<dbReference type="STRING" id="28181.BEN30_03540"/>
<dbReference type="Proteomes" id="UP000095347">
    <property type="component" value="Unassembled WGS sequence"/>
</dbReference>
<evidence type="ECO:0000256" key="6">
    <source>
        <dbReference type="ARBA" id="ARBA00023004"/>
    </source>
</evidence>
<keyword evidence="11" id="KW-1185">Reference proteome</keyword>
<dbReference type="InterPro" id="IPR038135">
    <property type="entry name" value="Methylthiotransferase_N_sf"/>
</dbReference>
<accession>A0A1E5QAZ5</accession>
<dbReference type="PROSITE" id="PS01278">
    <property type="entry name" value="MTTASE_RADICAL"/>
    <property type="match status" value="1"/>
</dbReference>
<dbReference type="GO" id="GO:0051539">
    <property type="term" value="F:4 iron, 4 sulfur cluster binding"/>
    <property type="evidence" value="ECO:0007669"/>
    <property type="project" value="UniProtKB-KW"/>
</dbReference>
<dbReference type="InterPro" id="IPR006638">
    <property type="entry name" value="Elp3/MiaA/NifB-like_rSAM"/>
</dbReference>
<dbReference type="PANTHER" id="PTHR11918:SF45">
    <property type="entry name" value="THREONYLCARBAMOYLADENOSINE TRNA METHYLTHIOTRANSFERASE"/>
    <property type="match status" value="1"/>
</dbReference>
<evidence type="ECO:0000256" key="5">
    <source>
        <dbReference type="ARBA" id="ARBA00022723"/>
    </source>
</evidence>
<dbReference type="SUPFAM" id="SSF102114">
    <property type="entry name" value="Radical SAM enzymes"/>
    <property type="match status" value="1"/>
</dbReference>
<dbReference type="InterPro" id="IPR007197">
    <property type="entry name" value="rSAM"/>
</dbReference>
<dbReference type="Gene3D" id="3.40.50.12160">
    <property type="entry name" value="Methylthiotransferase, N-terminal domain"/>
    <property type="match status" value="1"/>
</dbReference>
<evidence type="ECO:0000256" key="3">
    <source>
        <dbReference type="ARBA" id="ARBA00022679"/>
    </source>
</evidence>
<dbReference type="SFLD" id="SFLDG01082">
    <property type="entry name" value="B12-binding_domain_containing"/>
    <property type="match status" value="1"/>
</dbReference>
<dbReference type="PROSITE" id="PS51449">
    <property type="entry name" value="MTTASE_N"/>
    <property type="match status" value="1"/>
</dbReference>
<keyword evidence="7" id="KW-0411">Iron-sulfur</keyword>
<evidence type="ECO:0000313" key="10">
    <source>
        <dbReference type="EMBL" id="OEJ69179.1"/>
    </source>
</evidence>
<evidence type="ECO:0000256" key="4">
    <source>
        <dbReference type="ARBA" id="ARBA00022691"/>
    </source>
</evidence>
<keyword evidence="6" id="KW-0408">Iron</keyword>
<dbReference type="CDD" id="cd01335">
    <property type="entry name" value="Radical_SAM"/>
    <property type="match status" value="1"/>
</dbReference>
<reference evidence="11" key="1">
    <citation type="submission" date="2016-07" db="EMBL/GenBank/DDBJ databases">
        <authorList>
            <person name="Florea S."/>
            <person name="Webb J.S."/>
            <person name="Jaromczyk J."/>
            <person name="Schardl C.L."/>
        </authorList>
    </citation>
    <scope>NUCLEOTIDE SEQUENCE [LARGE SCALE GENOMIC DNA]</scope>
    <source>
        <strain evidence="11">MV-1</strain>
    </source>
</reference>
<protein>
    <submittedName>
        <fullName evidence="10">tRNA (N(6)-L-threonylcarbamoyladenosine(37)-C(2))-methylthiotransferase MtaB</fullName>
    </submittedName>
</protein>
<keyword evidence="4" id="KW-0949">S-adenosyl-L-methionine</keyword>
<dbReference type="InterPro" id="IPR006467">
    <property type="entry name" value="MiaB-like_bact"/>
</dbReference>
<dbReference type="EMBL" id="MCGG01000008">
    <property type="protein sequence ID" value="OEJ69179.1"/>
    <property type="molecule type" value="Genomic_DNA"/>
</dbReference>